<evidence type="ECO:0000313" key="3">
    <source>
        <dbReference type="Proteomes" id="UP001143981"/>
    </source>
</evidence>
<comment type="caution">
    <text evidence="2">The sequence shown here is derived from an EMBL/GenBank/DDBJ whole genome shotgun (WGS) entry which is preliminary data.</text>
</comment>
<organism evidence="2 3">
    <name type="scientific">Coemansia biformis</name>
    <dbReference type="NCBI Taxonomy" id="1286918"/>
    <lineage>
        <taxon>Eukaryota</taxon>
        <taxon>Fungi</taxon>
        <taxon>Fungi incertae sedis</taxon>
        <taxon>Zoopagomycota</taxon>
        <taxon>Kickxellomycotina</taxon>
        <taxon>Kickxellomycetes</taxon>
        <taxon>Kickxellales</taxon>
        <taxon>Kickxellaceae</taxon>
        <taxon>Coemansia</taxon>
    </lineage>
</organism>
<evidence type="ECO:0000313" key="2">
    <source>
        <dbReference type="EMBL" id="KAJ1721567.1"/>
    </source>
</evidence>
<sequence length="86" mass="9377">HQGCNLRIRPGSVPGFRHQLRVNVESSPPGSHAQRRVLQAGKGRGPIHLRPGRVLCSRCAALRRQGDDRRDGRGSGSGIPCKPYSM</sequence>
<feature type="compositionally biased region" description="Basic and acidic residues" evidence="1">
    <location>
        <begin position="64"/>
        <end position="73"/>
    </location>
</feature>
<dbReference type="EMBL" id="JANBOI010002479">
    <property type="protein sequence ID" value="KAJ1721567.1"/>
    <property type="molecule type" value="Genomic_DNA"/>
</dbReference>
<name>A0A9W7XZ32_9FUNG</name>
<gene>
    <name evidence="2" type="ORF">LPJ61_006027</name>
</gene>
<dbReference type="Proteomes" id="UP001143981">
    <property type="component" value="Unassembled WGS sequence"/>
</dbReference>
<accession>A0A9W7XZ32</accession>
<proteinExistence type="predicted"/>
<feature type="non-terminal residue" evidence="2">
    <location>
        <position position="86"/>
    </location>
</feature>
<protein>
    <submittedName>
        <fullName evidence="2">Uncharacterized protein</fullName>
    </submittedName>
</protein>
<feature type="region of interest" description="Disordered" evidence="1">
    <location>
        <begin position="64"/>
        <end position="86"/>
    </location>
</feature>
<reference evidence="2" key="1">
    <citation type="submission" date="2022-07" db="EMBL/GenBank/DDBJ databases">
        <title>Phylogenomic reconstructions and comparative analyses of Kickxellomycotina fungi.</title>
        <authorList>
            <person name="Reynolds N.K."/>
            <person name="Stajich J.E."/>
            <person name="Barry K."/>
            <person name="Grigoriev I.V."/>
            <person name="Crous P."/>
            <person name="Smith M.E."/>
        </authorList>
    </citation>
    <scope>NUCLEOTIDE SEQUENCE</scope>
    <source>
        <strain evidence="2">BCRC 34381</strain>
    </source>
</reference>
<feature type="non-terminal residue" evidence="2">
    <location>
        <position position="1"/>
    </location>
</feature>
<keyword evidence="3" id="KW-1185">Reference proteome</keyword>
<evidence type="ECO:0000256" key="1">
    <source>
        <dbReference type="SAM" id="MobiDB-lite"/>
    </source>
</evidence>
<dbReference type="AlphaFoldDB" id="A0A9W7XZ32"/>